<name>G2YQV6_BOTF4</name>
<sequence length="80" mass="8430">MSATVSSGHSLGSSKIGQDSNTEGNFTMTGGSINVIFRSIGLYTIPAMLLPTSFPLLSAAKDISTRNRHLDATVSQRQTS</sequence>
<accession>G2YQV6</accession>
<dbReference type="EMBL" id="FQ790349">
    <property type="protein sequence ID" value="CCD54004.1"/>
    <property type="molecule type" value="Genomic_DNA"/>
</dbReference>
<reference evidence="3" key="1">
    <citation type="journal article" date="2011" name="PLoS Genet.">
        <title>Genomic analysis of the necrotrophic fungal pathogens Sclerotinia sclerotiorum and Botrytis cinerea.</title>
        <authorList>
            <person name="Amselem J."/>
            <person name="Cuomo C.A."/>
            <person name="van Kan J.A."/>
            <person name="Viaud M."/>
            <person name="Benito E.P."/>
            <person name="Couloux A."/>
            <person name="Coutinho P.M."/>
            <person name="de Vries R.P."/>
            <person name="Dyer P.S."/>
            <person name="Fillinger S."/>
            <person name="Fournier E."/>
            <person name="Gout L."/>
            <person name="Hahn M."/>
            <person name="Kohn L."/>
            <person name="Lapalu N."/>
            <person name="Plummer K.M."/>
            <person name="Pradier J.M."/>
            <person name="Quevillon E."/>
            <person name="Sharon A."/>
            <person name="Simon A."/>
            <person name="ten Have A."/>
            <person name="Tudzynski B."/>
            <person name="Tudzynski P."/>
            <person name="Wincker P."/>
            <person name="Andrew M."/>
            <person name="Anthouard V."/>
            <person name="Beever R.E."/>
            <person name="Beffa R."/>
            <person name="Benoit I."/>
            <person name="Bouzid O."/>
            <person name="Brault B."/>
            <person name="Chen Z."/>
            <person name="Choquer M."/>
            <person name="Collemare J."/>
            <person name="Cotton P."/>
            <person name="Danchin E.G."/>
            <person name="Da Silva C."/>
            <person name="Gautier A."/>
            <person name="Giraud C."/>
            <person name="Giraud T."/>
            <person name="Gonzalez C."/>
            <person name="Grossetete S."/>
            <person name="Guldener U."/>
            <person name="Henrissat B."/>
            <person name="Howlett B.J."/>
            <person name="Kodira C."/>
            <person name="Kretschmer M."/>
            <person name="Lappartient A."/>
            <person name="Leroch M."/>
            <person name="Levis C."/>
            <person name="Mauceli E."/>
            <person name="Neuveglise C."/>
            <person name="Oeser B."/>
            <person name="Pearson M."/>
            <person name="Poulain J."/>
            <person name="Poussereau N."/>
            <person name="Quesneville H."/>
            <person name="Rascle C."/>
            <person name="Schumacher J."/>
            <person name="Segurens B."/>
            <person name="Sexton A."/>
            <person name="Silva E."/>
            <person name="Sirven C."/>
            <person name="Soanes D.M."/>
            <person name="Talbot N.J."/>
            <person name="Templeton M."/>
            <person name="Yandava C."/>
            <person name="Yarden O."/>
            <person name="Zeng Q."/>
            <person name="Rollins J.A."/>
            <person name="Lebrun M.H."/>
            <person name="Dickman M."/>
        </authorList>
    </citation>
    <scope>NUCLEOTIDE SEQUENCE [LARGE SCALE GENOMIC DNA]</scope>
    <source>
        <strain evidence="3">T4</strain>
    </source>
</reference>
<proteinExistence type="predicted"/>
<organism evidence="2 3">
    <name type="scientific">Botryotinia fuckeliana (strain T4)</name>
    <name type="common">Noble rot fungus</name>
    <name type="synonym">Botrytis cinerea</name>
    <dbReference type="NCBI Taxonomy" id="999810"/>
    <lineage>
        <taxon>Eukaryota</taxon>
        <taxon>Fungi</taxon>
        <taxon>Dikarya</taxon>
        <taxon>Ascomycota</taxon>
        <taxon>Pezizomycotina</taxon>
        <taxon>Leotiomycetes</taxon>
        <taxon>Helotiales</taxon>
        <taxon>Sclerotiniaceae</taxon>
        <taxon>Botrytis</taxon>
    </lineage>
</organism>
<dbReference type="InParanoid" id="G2YQV6"/>
<dbReference type="HOGENOM" id="CLU_2589486_0_0_1"/>
<dbReference type="AlphaFoldDB" id="G2YQV6"/>
<dbReference type="Proteomes" id="UP000008177">
    <property type="component" value="Unplaced contigs"/>
</dbReference>
<evidence type="ECO:0000256" key="1">
    <source>
        <dbReference type="SAM" id="MobiDB-lite"/>
    </source>
</evidence>
<evidence type="ECO:0000313" key="3">
    <source>
        <dbReference type="Proteomes" id="UP000008177"/>
    </source>
</evidence>
<protein>
    <submittedName>
        <fullName evidence="2">Uncharacterized protein</fullName>
    </submittedName>
</protein>
<feature type="region of interest" description="Disordered" evidence="1">
    <location>
        <begin position="1"/>
        <end position="24"/>
    </location>
</feature>
<gene>
    <name evidence="2" type="ORF">BofuT4_P131840.1</name>
</gene>
<evidence type="ECO:0000313" key="2">
    <source>
        <dbReference type="EMBL" id="CCD54004.1"/>
    </source>
</evidence>